<sequence>MTAFPPGTFAPDPKPSPAVRALAAQTKFELMLFLRHGEQLLLNLFIPVMLLVGIDVLPLGSVGWATIDRVAPVVMALAVVSSAFTGQAIAVAFDRRYGALKRYAATSVGRGTLIAGKVLAVVVVVALQSVVIGTVAALLGWRPSAEGLLIAVPVLALGTAAFAAGGLLLGGAVKAEIVLAGANVLWFLMLGVCGLALSSAPGWHSWLLKIVPSEALASALSAALQLRLDVFCVVVLAVWAVVLAWAARRWFRFV</sequence>
<dbReference type="STRING" id="679197.HMPREF9336_00155"/>
<keyword evidence="5" id="KW-0046">Antibiotic resistance</keyword>
<proteinExistence type="predicted"/>
<reference evidence="8 9" key="1">
    <citation type="journal article" date="2011" name="Stand. Genomic Sci.">
        <title>High quality draft genome sequence of Segniliparus rugosus CDC 945(T)= (ATCC BAA-974(T)).</title>
        <authorList>
            <person name="Earl A.M."/>
            <person name="Desjardins C.A."/>
            <person name="Fitzgerald M.G."/>
            <person name="Arachchi H.M."/>
            <person name="Zeng Q."/>
            <person name="Mehta T."/>
            <person name="Griggs A."/>
            <person name="Birren B.W."/>
            <person name="Toney N.C."/>
            <person name="Carr J."/>
            <person name="Posey J."/>
            <person name="Butler W.R."/>
        </authorList>
    </citation>
    <scope>NUCLEOTIDE SEQUENCE [LARGE SCALE GENOMIC DNA]</scope>
    <source>
        <strain evidence="9">ATCC BAA-974 / DSM 45345 / CCUG 50838 / CIP 108380 / JCM 13579 / CDC 945</strain>
    </source>
</reference>
<keyword evidence="4 6" id="KW-0472">Membrane</keyword>
<evidence type="ECO:0000256" key="3">
    <source>
        <dbReference type="ARBA" id="ARBA00022989"/>
    </source>
</evidence>
<keyword evidence="9" id="KW-1185">Reference proteome</keyword>
<dbReference type="HOGENOM" id="CLU_039483_4_1_11"/>
<dbReference type="InterPro" id="IPR051784">
    <property type="entry name" value="Nod_factor_ABC_transporter"/>
</dbReference>
<feature type="transmembrane region" description="Helical" evidence="6">
    <location>
        <begin position="40"/>
        <end position="67"/>
    </location>
</feature>
<feature type="transmembrane region" description="Helical" evidence="6">
    <location>
        <begin position="114"/>
        <end position="141"/>
    </location>
</feature>
<evidence type="ECO:0000259" key="7">
    <source>
        <dbReference type="Pfam" id="PF01061"/>
    </source>
</evidence>
<dbReference type="PIRSF" id="PIRSF006648">
    <property type="entry name" value="DrrB"/>
    <property type="match status" value="1"/>
</dbReference>
<name>E5XKY6_SEGRC</name>
<keyword evidence="3 6" id="KW-1133">Transmembrane helix</keyword>
<dbReference type="InterPro" id="IPR000412">
    <property type="entry name" value="ABC_2_transport"/>
</dbReference>
<organism evidence="8 9">
    <name type="scientific">Segniliparus rugosus (strain ATCC BAA-974 / DSM 45345 / CCUG 50838 / CIP 108380 / JCM 13579 / CDC 945)</name>
    <dbReference type="NCBI Taxonomy" id="679197"/>
    <lineage>
        <taxon>Bacteria</taxon>
        <taxon>Bacillati</taxon>
        <taxon>Actinomycetota</taxon>
        <taxon>Actinomycetes</taxon>
        <taxon>Mycobacteriales</taxon>
        <taxon>Segniliparaceae</taxon>
        <taxon>Segniliparus</taxon>
    </lineage>
</organism>
<dbReference type="eggNOG" id="COG0842">
    <property type="taxonomic scope" value="Bacteria"/>
</dbReference>
<feature type="domain" description="ABC-2 type transporter transmembrane" evidence="7">
    <location>
        <begin position="24"/>
        <end position="222"/>
    </location>
</feature>
<keyword evidence="2 6" id="KW-0812">Transmembrane</keyword>
<dbReference type="Pfam" id="PF01061">
    <property type="entry name" value="ABC2_membrane"/>
    <property type="match status" value="1"/>
</dbReference>
<feature type="transmembrane region" description="Helical" evidence="6">
    <location>
        <begin position="184"/>
        <end position="206"/>
    </location>
</feature>
<feature type="transmembrane region" description="Helical" evidence="6">
    <location>
        <begin position="226"/>
        <end position="247"/>
    </location>
</feature>
<comment type="caution">
    <text evidence="8">The sequence shown here is derived from an EMBL/GenBank/DDBJ whole genome shotgun (WGS) entry which is preliminary data.</text>
</comment>
<dbReference type="PANTHER" id="PTHR43229:SF2">
    <property type="entry name" value="NODULATION PROTEIN J"/>
    <property type="match status" value="1"/>
</dbReference>
<evidence type="ECO:0000313" key="9">
    <source>
        <dbReference type="Proteomes" id="UP000004816"/>
    </source>
</evidence>
<protein>
    <submittedName>
        <fullName evidence="8">DrrB family ABC transporter efflux protein</fullName>
    </submittedName>
</protein>
<feature type="transmembrane region" description="Helical" evidence="6">
    <location>
        <begin position="73"/>
        <end position="93"/>
    </location>
</feature>
<dbReference type="EMBL" id="ACZI02000003">
    <property type="protein sequence ID" value="EFV14968.1"/>
    <property type="molecule type" value="Genomic_DNA"/>
</dbReference>
<dbReference type="GO" id="GO:0140359">
    <property type="term" value="F:ABC-type transporter activity"/>
    <property type="evidence" value="ECO:0007669"/>
    <property type="project" value="InterPro"/>
</dbReference>
<evidence type="ECO:0000256" key="2">
    <source>
        <dbReference type="ARBA" id="ARBA00022692"/>
    </source>
</evidence>
<dbReference type="GO" id="GO:0046677">
    <property type="term" value="P:response to antibiotic"/>
    <property type="evidence" value="ECO:0007669"/>
    <property type="project" value="UniProtKB-KW"/>
</dbReference>
<dbReference type="Proteomes" id="UP000004816">
    <property type="component" value="Unassembled WGS sequence"/>
</dbReference>
<dbReference type="InterPro" id="IPR013525">
    <property type="entry name" value="ABC2_TM"/>
</dbReference>
<feature type="transmembrane region" description="Helical" evidence="6">
    <location>
        <begin position="147"/>
        <end position="172"/>
    </location>
</feature>
<dbReference type="PANTHER" id="PTHR43229">
    <property type="entry name" value="NODULATION PROTEIN J"/>
    <property type="match status" value="1"/>
</dbReference>
<comment type="subcellular location">
    <subcellularLocation>
        <location evidence="1">Membrane</location>
        <topology evidence="1">Multi-pass membrane protein</topology>
    </subcellularLocation>
</comment>
<evidence type="ECO:0000313" key="8">
    <source>
        <dbReference type="EMBL" id="EFV14968.1"/>
    </source>
</evidence>
<dbReference type="OrthoDB" id="160207at2"/>
<dbReference type="RefSeq" id="WP_007466873.1">
    <property type="nucleotide sequence ID" value="NZ_KI391954.1"/>
</dbReference>
<evidence type="ECO:0000256" key="1">
    <source>
        <dbReference type="ARBA" id="ARBA00004141"/>
    </source>
</evidence>
<accession>E5XKY6</accession>
<evidence type="ECO:0000256" key="6">
    <source>
        <dbReference type="SAM" id="Phobius"/>
    </source>
</evidence>
<gene>
    <name evidence="8" type="ORF">HMPREF9336_00155</name>
</gene>
<dbReference type="GO" id="GO:0043190">
    <property type="term" value="C:ATP-binding cassette (ABC) transporter complex"/>
    <property type="evidence" value="ECO:0007669"/>
    <property type="project" value="InterPro"/>
</dbReference>
<evidence type="ECO:0000256" key="4">
    <source>
        <dbReference type="ARBA" id="ARBA00023136"/>
    </source>
</evidence>
<evidence type="ECO:0000256" key="5">
    <source>
        <dbReference type="ARBA" id="ARBA00023251"/>
    </source>
</evidence>
<dbReference type="AlphaFoldDB" id="E5XKY6"/>